<evidence type="ECO:0000313" key="1">
    <source>
        <dbReference type="EMBL" id="OBQ26051.1"/>
    </source>
</evidence>
<sequence length="399" mass="46067">MTKNLDIIKDTRVDCYSVIVQFTVGDYLNMVEKTFHNRKGGLEGQRDTLKTRTAIRIRKRMEKDIALGAVLPPIVIGAIVSTKELTTIATIEDKDEFLQFVYQIPSDNISIIDGMQRTTALNDAFNKALKDNYEIATRKIRIEFWIASQINSLTYRMLVLNTGQVPWNLRRQIETVFQVIIKEIQQKYPDIEIITINDEGRRTKPGQFHANNVIELFLVFGARTEKINLPERLADEFTRLDFIESTSNADFTNIFYGVMSYLSKFDNAFDHAIASYQSENTEEYFNFKQGKDLFTSQTACVGFVTAIASATLGRPGNEYTPEKQNQKWQEIKTNADKLLEKLGSFNHNEMEEFLCFETLNEVVSKKIAKSNEREFFRGAFKVLIDENFEIENMNPCWSY</sequence>
<protein>
    <recommendedName>
        <fullName evidence="3">DUF262 domain-containing protein</fullName>
    </recommendedName>
</protein>
<evidence type="ECO:0008006" key="3">
    <source>
        <dbReference type="Google" id="ProtNLM"/>
    </source>
</evidence>
<dbReference type="EMBL" id="LJOY01000017">
    <property type="protein sequence ID" value="OBQ26051.1"/>
    <property type="molecule type" value="Genomic_DNA"/>
</dbReference>
<name>A0A1B7VYT9_APHFL</name>
<gene>
    <name evidence="1" type="ORF">AN481_07310</name>
</gene>
<dbReference type="PATRIC" id="fig|1710894.3.peg.3060"/>
<dbReference type="Proteomes" id="UP000092382">
    <property type="component" value="Unassembled WGS sequence"/>
</dbReference>
<organism evidence="1 2">
    <name type="scientific">Aphanizomenon flos-aquae LD13</name>
    <dbReference type="NCBI Taxonomy" id="1710894"/>
    <lineage>
        <taxon>Bacteria</taxon>
        <taxon>Bacillati</taxon>
        <taxon>Cyanobacteriota</taxon>
        <taxon>Cyanophyceae</taxon>
        <taxon>Nostocales</taxon>
        <taxon>Aphanizomenonaceae</taxon>
        <taxon>Aphanizomenon</taxon>
    </lineage>
</organism>
<reference evidence="1 2" key="1">
    <citation type="submission" date="2015-09" db="EMBL/GenBank/DDBJ databases">
        <title>Whole genome shotgun sequence assembly of Aphanizomenon flos-aquae UKL13.</title>
        <authorList>
            <person name="Driscoll C."/>
        </authorList>
    </citation>
    <scope>NUCLEOTIDE SEQUENCE [LARGE SCALE GENOMIC DNA]</scope>
    <source>
        <strain evidence="1">MDT13</strain>
    </source>
</reference>
<proteinExistence type="predicted"/>
<comment type="caution">
    <text evidence="1">The sequence shown here is derived from an EMBL/GenBank/DDBJ whole genome shotgun (WGS) entry which is preliminary data.</text>
</comment>
<dbReference type="AlphaFoldDB" id="A0A1B7VYT9"/>
<evidence type="ECO:0000313" key="2">
    <source>
        <dbReference type="Proteomes" id="UP000092382"/>
    </source>
</evidence>
<accession>A0A1B7VYT9</accession>